<evidence type="ECO:0000256" key="8">
    <source>
        <dbReference type="ARBA" id="ARBA00022840"/>
    </source>
</evidence>
<evidence type="ECO:0000256" key="7">
    <source>
        <dbReference type="ARBA" id="ARBA00022763"/>
    </source>
</evidence>
<dbReference type="STRING" id="1332264.BW730_11125"/>
<dbReference type="GO" id="GO:0003677">
    <property type="term" value="F:DNA binding"/>
    <property type="evidence" value="ECO:0007669"/>
    <property type="project" value="InterPro"/>
</dbReference>
<dbReference type="EMBL" id="CP019606">
    <property type="protein sequence ID" value="AQP49339.1"/>
    <property type="molecule type" value="Genomic_DNA"/>
</dbReference>
<dbReference type="Pfam" id="PF04675">
    <property type="entry name" value="DNA_ligase_A_N"/>
    <property type="match status" value="1"/>
</dbReference>
<keyword evidence="19" id="KW-1185">Reference proteome</keyword>
<accession>A0A1Q2CTA0</accession>
<evidence type="ECO:0000256" key="1">
    <source>
        <dbReference type="ARBA" id="ARBA00012727"/>
    </source>
</evidence>
<dbReference type="InterPro" id="IPR012310">
    <property type="entry name" value="DNA_ligase_ATP-dep_cent"/>
</dbReference>
<dbReference type="KEGG" id="tes:BW730_11125"/>
<evidence type="ECO:0000256" key="4">
    <source>
        <dbReference type="ARBA" id="ARBA00022705"/>
    </source>
</evidence>
<dbReference type="Gene3D" id="3.30.470.30">
    <property type="entry name" value="DNA ligase/mRNA capping enzyme"/>
    <property type="match status" value="1"/>
</dbReference>
<sequence>MPTTLRSVVDASAAVAATRSRDAKTSIVAALLADTAPEDLDVVAHYLAGTLRQRRTGVAWGSLRTHRAPADDATLTVAEVDAAFERLAALTGPGSVDKRTRELDALFGAATAAEQEWLVAVVTGNLRQGASESLLIDAAARAASVEVAEVRRAAMLAGSAAEAVALALIGGTEALRAVGLSVGRPVQPMLAASEKDIATAMAKADPSGAPVSVDVKLDGIRLQAHRDGDRVWLATRTLQDVTERLPEVVEAVLALPVERCVLDGEAMLIGPDARPRAFQETAARTASDAGEAVAAFFFDALQIDDDVLLDEPAEVRFAALERVVPPALRVARTVTDDPGVAEEFARRALEAGHEGVVVKNLSSPYAAGRRGSGWVKVKPVHTLDLVVLAVERGSGRRAGMLSNIHLGARDPGTGGFVLLGKTFKGMTDEMLRWQTGRFRELETSDDGWVVALRPEQVVEIAFDGVQRSTRYPGGVALRFARVVRYRDDKPAAEADTIDAVRAFLT</sequence>
<evidence type="ECO:0000313" key="19">
    <source>
        <dbReference type="Proteomes" id="UP000188145"/>
    </source>
</evidence>
<dbReference type="GO" id="GO:0046872">
    <property type="term" value="F:metal ion binding"/>
    <property type="evidence" value="ECO:0007669"/>
    <property type="project" value="UniProtKB-KW"/>
</dbReference>
<evidence type="ECO:0000256" key="3">
    <source>
        <dbReference type="ARBA" id="ARBA00022618"/>
    </source>
</evidence>
<dbReference type="Pfam" id="PF04679">
    <property type="entry name" value="DNA_ligase_A_C"/>
    <property type="match status" value="1"/>
</dbReference>
<dbReference type="InterPro" id="IPR000977">
    <property type="entry name" value="DNA_ligase_ATP-dep"/>
</dbReference>
<evidence type="ECO:0000256" key="12">
    <source>
        <dbReference type="ARBA" id="ARBA00023306"/>
    </source>
</evidence>
<keyword evidence="6" id="KW-0547">Nucleotide-binding</keyword>
<evidence type="ECO:0000256" key="16">
    <source>
        <dbReference type="RuleBase" id="RU004196"/>
    </source>
</evidence>
<evidence type="ECO:0000256" key="6">
    <source>
        <dbReference type="ARBA" id="ARBA00022741"/>
    </source>
</evidence>
<evidence type="ECO:0000256" key="11">
    <source>
        <dbReference type="ARBA" id="ARBA00023204"/>
    </source>
</evidence>
<dbReference type="InterPro" id="IPR036599">
    <property type="entry name" value="DNA_ligase_N_sf"/>
</dbReference>
<evidence type="ECO:0000256" key="10">
    <source>
        <dbReference type="ARBA" id="ARBA00023172"/>
    </source>
</evidence>
<dbReference type="Gene3D" id="2.40.50.140">
    <property type="entry name" value="Nucleic acid-binding proteins"/>
    <property type="match status" value="1"/>
</dbReference>
<dbReference type="Pfam" id="PF01068">
    <property type="entry name" value="DNA_ligase_A_M"/>
    <property type="match status" value="1"/>
</dbReference>
<dbReference type="RefSeq" id="WP_077687632.1">
    <property type="nucleotide sequence ID" value="NZ_CP019606.1"/>
</dbReference>
<evidence type="ECO:0000256" key="9">
    <source>
        <dbReference type="ARBA" id="ARBA00022842"/>
    </source>
</evidence>
<comment type="function">
    <text evidence="14">DNA ligase that seals nicks in double-stranded DNA during DNA replication, DNA recombination and DNA repair.</text>
</comment>
<dbReference type="GO" id="GO:0051301">
    <property type="term" value="P:cell division"/>
    <property type="evidence" value="ECO:0007669"/>
    <property type="project" value="UniProtKB-KW"/>
</dbReference>
<keyword evidence="10" id="KW-0233">DNA recombination</keyword>
<dbReference type="PROSITE" id="PS50160">
    <property type="entry name" value="DNA_LIGASE_A3"/>
    <property type="match status" value="1"/>
</dbReference>
<dbReference type="Proteomes" id="UP000188145">
    <property type="component" value="Chromosome"/>
</dbReference>
<keyword evidence="9" id="KW-0460">Magnesium</keyword>
<evidence type="ECO:0000313" key="18">
    <source>
        <dbReference type="EMBL" id="AQP49339.1"/>
    </source>
</evidence>
<proteinExistence type="inferred from homology"/>
<protein>
    <recommendedName>
        <fullName evidence="15">DNA ligase B</fullName>
        <ecNumber evidence="1">6.5.1.1</ecNumber>
    </recommendedName>
</protein>
<feature type="domain" description="ATP-dependent DNA ligase family profile" evidence="17">
    <location>
        <begin position="286"/>
        <end position="410"/>
    </location>
</feature>
<evidence type="ECO:0000259" key="17">
    <source>
        <dbReference type="PROSITE" id="PS50160"/>
    </source>
</evidence>
<dbReference type="GO" id="GO:0071897">
    <property type="term" value="P:DNA biosynthetic process"/>
    <property type="evidence" value="ECO:0007669"/>
    <property type="project" value="InterPro"/>
</dbReference>
<dbReference type="CDD" id="cd07972">
    <property type="entry name" value="OBF_DNA_ligase_Arch_LigB"/>
    <property type="match status" value="1"/>
</dbReference>
<dbReference type="InterPro" id="IPR012308">
    <property type="entry name" value="DNA_ligase_ATP-dep_N"/>
</dbReference>
<dbReference type="CDD" id="cd07901">
    <property type="entry name" value="Adenylation_DNA_ligase_Arch_LigB"/>
    <property type="match status" value="1"/>
</dbReference>
<dbReference type="OrthoDB" id="3733803at2"/>
<keyword evidence="2 18" id="KW-0436">Ligase</keyword>
<keyword evidence="5" id="KW-0479">Metal-binding</keyword>
<evidence type="ECO:0000256" key="15">
    <source>
        <dbReference type="ARBA" id="ARBA00074842"/>
    </source>
</evidence>
<keyword evidence="4" id="KW-0235">DNA replication</keyword>
<dbReference type="InterPro" id="IPR050191">
    <property type="entry name" value="ATP-dep_DNA_ligase"/>
</dbReference>
<keyword evidence="11" id="KW-0234">DNA repair</keyword>
<dbReference type="SUPFAM" id="SSF56091">
    <property type="entry name" value="DNA ligase/mRNA capping enzyme, catalytic domain"/>
    <property type="match status" value="1"/>
</dbReference>
<dbReference type="NCBIfam" id="TIGR00574">
    <property type="entry name" value="dnl1"/>
    <property type="match status" value="1"/>
</dbReference>
<reference evidence="19" key="1">
    <citation type="submission" date="2017-02" db="EMBL/GenBank/DDBJ databases">
        <title>Tessaracoccus aquaemaris sp. nov., isolated from the intestine of a Korean rockfish, Sebastes schlegelii, in a marine aquaculture pond.</title>
        <authorList>
            <person name="Tak E.J."/>
            <person name="Bae J.-W."/>
        </authorList>
    </citation>
    <scope>NUCLEOTIDE SEQUENCE [LARGE SCALE GENOMIC DNA]</scope>
    <source>
        <strain evidence="19">NSG39</strain>
    </source>
</reference>
<dbReference type="EC" id="6.5.1.1" evidence="1"/>
<dbReference type="Gene3D" id="1.10.3260.10">
    <property type="entry name" value="DNA ligase, ATP-dependent, N-terminal domain"/>
    <property type="match status" value="1"/>
</dbReference>
<dbReference type="AlphaFoldDB" id="A0A1Q2CTA0"/>
<evidence type="ECO:0000256" key="5">
    <source>
        <dbReference type="ARBA" id="ARBA00022723"/>
    </source>
</evidence>
<dbReference type="PANTHER" id="PTHR45674">
    <property type="entry name" value="DNA LIGASE 1/3 FAMILY MEMBER"/>
    <property type="match status" value="1"/>
</dbReference>
<gene>
    <name evidence="18" type="ORF">BW730_11125</name>
</gene>
<evidence type="ECO:0000256" key="2">
    <source>
        <dbReference type="ARBA" id="ARBA00022598"/>
    </source>
</evidence>
<dbReference type="SUPFAM" id="SSF50249">
    <property type="entry name" value="Nucleic acid-binding proteins"/>
    <property type="match status" value="1"/>
</dbReference>
<comment type="similarity">
    <text evidence="16">Belongs to the ATP-dependent DNA ligase family.</text>
</comment>
<dbReference type="InterPro" id="IPR012309">
    <property type="entry name" value="DNA_ligase_ATP-dep_C"/>
</dbReference>
<keyword evidence="8" id="KW-0067">ATP-binding</keyword>
<name>A0A1Q2CTA0_9ACTN</name>
<dbReference type="SUPFAM" id="SSF117018">
    <property type="entry name" value="ATP-dependent DNA ligase DNA-binding domain"/>
    <property type="match status" value="1"/>
</dbReference>
<dbReference type="PANTHER" id="PTHR45674:SF13">
    <property type="entry name" value="DNA LIGASE-RELATED"/>
    <property type="match status" value="1"/>
</dbReference>
<dbReference type="NCBIfam" id="NF002868">
    <property type="entry name" value="PRK03180.1"/>
    <property type="match status" value="1"/>
</dbReference>
<evidence type="ECO:0000256" key="14">
    <source>
        <dbReference type="ARBA" id="ARBA00054532"/>
    </source>
</evidence>
<dbReference type="GO" id="GO:0005524">
    <property type="term" value="F:ATP binding"/>
    <property type="evidence" value="ECO:0007669"/>
    <property type="project" value="UniProtKB-KW"/>
</dbReference>
<dbReference type="InterPro" id="IPR012340">
    <property type="entry name" value="NA-bd_OB-fold"/>
</dbReference>
<dbReference type="GO" id="GO:0003910">
    <property type="term" value="F:DNA ligase (ATP) activity"/>
    <property type="evidence" value="ECO:0007669"/>
    <property type="project" value="UniProtKB-EC"/>
</dbReference>
<evidence type="ECO:0000256" key="13">
    <source>
        <dbReference type="ARBA" id="ARBA00034003"/>
    </source>
</evidence>
<keyword evidence="12" id="KW-0131">Cell cycle</keyword>
<dbReference type="FunFam" id="2.40.50.140:FF:000163">
    <property type="entry name" value="Probable DNA ligase"/>
    <property type="match status" value="1"/>
</dbReference>
<organism evidence="18 19">
    <name type="scientific">Tessaracoccus aquimaris</name>
    <dbReference type="NCBI Taxonomy" id="1332264"/>
    <lineage>
        <taxon>Bacteria</taxon>
        <taxon>Bacillati</taxon>
        <taxon>Actinomycetota</taxon>
        <taxon>Actinomycetes</taxon>
        <taxon>Propionibacteriales</taxon>
        <taxon>Propionibacteriaceae</taxon>
        <taxon>Tessaracoccus</taxon>
    </lineage>
</organism>
<comment type="catalytic activity">
    <reaction evidence="13">
        <text>ATP + (deoxyribonucleotide)n-3'-hydroxyl + 5'-phospho-(deoxyribonucleotide)m = (deoxyribonucleotide)n+m + AMP + diphosphate.</text>
        <dbReference type="EC" id="6.5.1.1"/>
    </reaction>
</comment>
<keyword evidence="7" id="KW-0227">DNA damage</keyword>
<dbReference type="GO" id="GO:0006260">
    <property type="term" value="P:DNA replication"/>
    <property type="evidence" value="ECO:0007669"/>
    <property type="project" value="UniProtKB-KW"/>
</dbReference>
<dbReference type="GO" id="GO:0006281">
    <property type="term" value="P:DNA repair"/>
    <property type="evidence" value="ECO:0007669"/>
    <property type="project" value="UniProtKB-KW"/>
</dbReference>
<dbReference type="GO" id="GO:0006310">
    <property type="term" value="P:DNA recombination"/>
    <property type="evidence" value="ECO:0007669"/>
    <property type="project" value="UniProtKB-KW"/>
</dbReference>
<keyword evidence="3" id="KW-0132">Cell division</keyword>